<evidence type="ECO:0000313" key="2">
    <source>
        <dbReference type="EMBL" id="TDZ36147.1"/>
    </source>
</evidence>
<feature type="compositionally biased region" description="Low complexity" evidence="1">
    <location>
        <begin position="225"/>
        <end position="236"/>
    </location>
</feature>
<feature type="compositionally biased region" description="Basic and acidic residues" evidence="1">
    <location>
        <begin position="278"/>
        <end position="312"/>
    </location>
</feature>
<evidence type="ECO:0000313" key="3">
    <source>
        <dbReference type="Proteomes" id="UP000295083"/>
    </source>
</evidence>
<feature type="compositionally biased region" description="Polar residues" evidence="1">
    <location>
        <begin position="381"/>
        <end position="395"/>
    </location>
</feature>
<sequence length="649" mass="70614">MAPQQKTFSVIPNGPGRAGGAPSKPPMTSKQAQKLYKKQNREPRRSKAEQRKWEKERQEEIRKELERDRAAVKAKAARKKKKAKEDEERENRRRNGQPLIDCRPSQDTIARFVRGNGTHRKRDSSGEPVPHTREPSIASVAEKPPRPVVGEVSSKVESSTSEPLATKLEAQSMPPPPRPLPSLLSSIVPVSLAPSQRKPSSVDPTLPLTPSADANTASLRASRGPPAFVAPPVTTAQTRCRPPVLMGPPSNRSVKSKTKPKPFMMPKTNLAILPLAEQRVKRGDVKDVVSEKFEQKPITKDIVEEKPAEKGSTEPTPAQQKSTGKSPSHQSIQHLEDKPVGQTSGQPGYLDRKATQKTREPGCEAKRKSSVQENLARYSKSRPSSMPHSPKTSLAGQMPPPPVPRSKMAALPLGQGEGGEGSSPQLPPPSTQAIINDCFDDFFPTASQLALELEDDDAEDGPGIPKDSTKSISAAQSGLKKTPPQQRNTGEKSQTSTSRPVGSVSVASLRTPVPQGPHRLQAERKPYPTRAPNGHSGPKRPVTVCTKQPRTIQQKSGAIQPRPPLKALSNNRPPEPHSLVAAKSAPVFDEFFSFICTQDLVMSSQEVLDIESPAKVDSQPSSEEQTSCPSPLIDMDLMAIDWDDDLDDF</sequence>
<feature type="compositionally biased region" description="Basic and acidic residues" evidence="1">
    <location>
        <begin position="39"/>
        <end position="71"/>
    </location>
</feature>
<dbReference type="EMBL" id="QAPG01000034">
    <property type="protein sequence ID" value="TDZ36147.1"/>
    <property type="molecule type" value="Genomic_DNA"/>
</dbReference>
<protein>
    <submittedName>
        <fullName evidence="2">Uncharacterized protein</fullName>
    </submittedName>
</protein>
<feature type="compositionally biased region" description="Basic and acidic residues" evidence="1">
    <location>
        <begin position="83"/>
        <end position="93"/>
    </location>
</feature>
<feature type="region of interest" description="Disordered" evidence="1">
    <location>
        <begin position="611"/>
        <end position="634"/>
    </location>
</feature>
<feature type="compositionally biased region" description="Polar residues" evidence="1">
    <location>
        <begin position="483"/>
        <end position="508"/>
    </location>
</feature>
<dbReference type="Proteomes" id="UP000295083">
    <property type="component" value="Unassembled WGS sequence"/>
</dbReference>
<keyword evidence="3" id="KW-1185">Reference proteome</keyword>
<gene>
    <name evidence="2" type="ORF">C8035_v007961</name>
</gene>
<evidence type="ECO:0000256" key="1">
    <source>
        <dbReference type="SAM" id="MobiDB-lite"/>
    </source>
</evidence>
<feature type="region of interest" description="Disordered" evidence="1">
    <location>
        <begin position="1"/>
        <end position="578"/>
    </location>
</feature>
<comment type="caution">
    <text evidence="2">The sequence shown here is derived from an EMBL/GenBank/DDBJ whole genome shotgun (WGS) entry which is preliminary data.</text>
</comment>
<proteinExistence type="predicted"/>
<feature type="compositionally biased region" description="Polar residues" evidence="1">
    <location>
        <begin position="313"/>
        <end position="333"/>
    </location>
</feature>
<feature type="compositionally biased region" description="Polar residues" evidence="1">
    <location>
        <begin position="1"/>
        <end position="10"/>
    </location>
</feature>
<reference evidence="2 3" key="1">
    <citation type="submission" date="2018-11" db="EMBL/GenBank/DDBJ databases">
        <title>Genome sequence and assembly of Colletotrichum spinosum.</title>
        <authorList>
            <person name="Gan P."/>
            <person name="Shirasu K."/>
        </authorList>
    </citation>
    <scope>NUCLEOTIDE SEQUENCE [LARGE SCALE GENOMIC DNA]</scope>
    <source>
        <strain evidence="2 3">CBS 515.97</strain>
    </source>
</reference>
<feature type="compositionally biased region" description="Low complexity" evidence="1">
    <location>
        <begin position="148"/>
        <end position="162"/>
    </location>
</feature>
<organism evidence="2 3">
    <name type="scientific">Colletotrichum spinosum</name>
    <dbReference type="NCBI Taxonomy" id="1347390"/>
    <lineage>
        <taxon>Eukaryota</taxon>
        <taxon>Fungi</taxon>
        <taxon>Dikarya</taxon>
        <taxon>Ascomycota</taxon>
        <taxon>Pezizomycotina</taxon>
        <taxon>Sordariomycetes</taxon>
        <taxon>Hypocreomycetidae</taxon>
        <taxon>Glomerellales</taxon>
        <taxon>Glomerellaceae</taxon>
        <taxon>Colletotrichum</taxon>
        <taxon>Colletotrichum orbiculare species complex</taxon>
    </lineage>
</organism>
<feature type="compositionally biased region" description="Polar residues" evidence="1">
    <location>
        <begin position="545"/>
        <end position="557"/>
    </location>
</feature>
<feature type="compositionally biased region" description="Polar residues" evidence="1">
    <location>
        <begin position="618"/>
        <end position="629"/>
    </location>
</feature>
<feature type="compositionally biased region" description="Low complexity" evidence="1">
    <location>
        <begin position="181"/>
        <end position="195"/>
    </location>
</feature>
<feature type="compositionally biased region" description="Basic and acidic residues" evidence="1">
    <location>
        <begin position="350"/>
        <end position="367"/>
    </location>
</feature>
<dbReference type="AlphaFoldDB" id="A0A4R8QBQ5"/>
<accession>A0A4R8QBQ5</accession>
<name>A0A4R8QBQ5_9PEZI</name>